<dbReference type="AlphaFoldDB" id="A0A1G9VLD4"/>
<dbReference type="EMBL" id="FNIA01000006">
    <property type="protein sequence ID" value="SDM72635.1"/>
    <property type="molecule type" value="Genomic_DNA"/>
</dbReference>
<keyword evidence="2" id="KW-1185">Reference proteome</keyword>
<name>A0A1G9VLD4_9EURY</name>
<proteinExistence type="predicted"/>
<gene>
    <name evidence="1" type="ORF">SAMN05192554_106159</name>
</gene>
<protein>
    <recommendedName>
        <fullName evidence="3">C2H2-type domain-containing protein</fullName>
    </recommendedName>
</protein>
<evidence type="ECO:0000313" key="1">
    <source>
        <dbReference type="EMBL" id="SDM72635.1"/>
    </source>
</evidence>
<evidence type="ECO:0008006" key="3">
    <source>
        <dbReference type="Google" id="ProtNLM"/>
    </source>
</evidence>
<dbReference type="OrthoDB" id="172011at2157"/>
<dbReference type="RefSeq" id="WP_089732361.1">
    <property type="nucleotide sequence ID" value="NZ_FNIA01000006.1"/>
</dbReference>
<evidence type="ECO:0000313" key="2">
    <source>
        <dbReference type="Proteomes" id="UP000199370"/>
    </source>
</evidence>
<accession>A0A1G9VLD4</accession>
<organism evidence="1 2">
    <name type="scientific">Haloarchaeobius iranensis</name>
    <dbReference type="NCBI Taxonomy" id="996166"/>
    <lineage>
        <taxon>Archaea</taxon>
        <taxon>Methanobacteriati</taxon>
        <taxon>Methanobacteriota</taxon>
        <taxon>Stenosarchaea group</taxon>
        <taxon>Halobacteria</taxon>
        <taxon>Halobacteriales</taxon>
        <taxon>Halorubellaceae</taxon>
        <taxon>Haloarchaeobius</taxon>
    </lineage>
</organism>
<sequence length="60" mass="6620">MAHSPERPELYVCADCQIVYAGTVAEHIDGGDHVYESPTECAVCGSTSFVETSQWPHRHD</sequence>
<dbReference type="Proteomes" id="UP000199370">
    <property type="component" value="Unassembled WGS sequence"/>
</dbReference>
<reference evidence="1 2" key="1">
    <citation type="submission" date="2016-10" db="EMBL/GenBank/DDBJ databases">
        <authorList>
            <person name="de Groot N.N."/>
        </authorList>
    </citation>
    <scope>NUCLEOTIDE SEQUENCE [LARGE SCALE GENOMIC DNA]</scope>
    <source>
        <strain evidence="2">EB21,IBRC-M 10013,KCTC 4048</strain>
    </source>
</reference>